<name>A0A2Z3RVN9_9MICO</name>
<dbReference type="EMBL" id="CP023994">
    <property type="protein sequence ID" value="AWR20899.1"/>
    <property type="molecule type" value="Genomic_DNA"/>
</dbReference>
<dbReference type="RefSeq" id="WP_110232803.1">
    <property type="nucleotide sequence ID" value="NZ_CP023994.1"/>
</dbReference>
<dbReference type="Proteomes" id="UP000246894">
    <property type="component" value="Chromosome"/>
</dbReference>
<keyword evidence="2" id="KW-1185">Reference proteome</keyword>
<reference evidence="1 2" key="1">
    <citation type="submission" date="2017-10" db="EMBL/GenBank/DDBJ databases">
        <title>Genome of an Actinobacterium that displays light-enhanced growth.</title>
        <authorList>
            <person name="Maresca J.A."/>
            <person name="Hempel P."/>
            <person name="Shevchenko O."/>
            <person name="Miller K.J."/>
            <person name="Hahn M.W."/>
        </authorList>
    </citation>
    <scope>NUCLEOTIDE SEQUENCE [LARGE SCALE GENOMIC DNA]</scope>
    <source>
        <strain evidence="1 2">MWH-Mo1</strain>
    </source>
</reference>
<dbReference type="OrthoDB" id="269774at2"/>
<gene>
    <name evidence="1" type="ORF">AURMO_00280</name>
</gene>
<sequence length="94" mass="10686">MQRMDECTLVAHALRDFLRPSIGLSEMQFIDMSMNAGEPYSAISTSLGIAQHFSVAIPPIFIERIQQLPGWNEEDREVLSEQFAELPTWFQLAS</sequence>
<accession>A0A2Z3RVN9</accession>
<dbReference type="KEGG" id="aum:AURMO_00280"/>
<dbReference type="AlphaFoldDB" id="A0A2Z3RVN9"/>
<organism evidence="1 2">
    <name type="scientific">Aurantimicrobium photophilum</name>
    <dbReference type="NCBI Taxonomy" id="1987356"/>
    <lineage>
        <taxon>Bacteria</taxon>
        <taxon>Bacillati</taxon>
        <taxon>Actinomycetota</taxon>
        <taxon>Actinomycetes</taxon>
        <taxon>Micrococcales</taxon>
        <taxon>Microbacteriaceae</taxon>
        <taxon>Aurantimicrobium</taxon>
    </lineage>
</organism>
<protein>
    <submittedName>
        <fullName evidence="1">Uncharacterized protein</fullName>
    </submittedName>
</protein>
<evidence type="ECO:0000313" key="2">
    <source>
        <dbReference type="Proteomes" id="UP000246894"/>
    </source>
</evidence>
<proteinExistence type="predicted"/>
<evidence type="ECO:0000313" key="1">
    <source>
        <dbReference type="EMBL" id="AWR20899.1"/>
    </source>
</evidence>